<name>A0ABN1V7H3_9PSEU</name>
<evidence type="ECO:0000313" key="1">
    <source>
        <dbReference type="EMBL" id="GAA1194138.1"/>
    </source>
</evidence>
<protein>
    <submittedName>
        <fullName evidence="1">Uncharacterized protein</fullName>
    </submittedName>
</protein>
<proteinExistence type="predicted"/>
<sequence>MSGGKVEKRVRACEESFDSALSFGMIRGGHIDTAVLAVD</sequence>
<gene>
    <name evidence="1" type="ORF">GCM10009675_06170</name>
</gene>
<evidence type="ECO:0000313" key="2">
    <source>
        <dbReference type="Proteomes" id="UP001500467"/>
    </source>
</evidence>
<accession>A0ABN1V7H3</accession>
<dbReference type="Gene3D" id="3.40.1080.10">
    <property type="entry name" value="Glutaconate Coenzyme A-transferase"/>
    <property type="match status" value="1"/>
</dbReference>
<keyword evidence="2" id="KW-1185">Reference proteome</keyword>
<organism evidence="1 2">
    <name type="scientific">Prauserella alba</name>
    <dbReference type="NCBI Taxonomy" id="176898"/>
    <lineage>
        <taxon>Bacteria</taxon>
        <taxon>Bacillati</taxon>
        <taxon>Actinomycetota</taxon>
        <taxon>Actinomycetes</taxon>
        <taxon>Pseudonocardiales</taxon>
        <taxon>Pseudonocardiaceae</taxon>
        <taxon>Prauserella</taxon>
    </lineage>
</organism>
<dbReference type="EMBL" id="BAAALM010000002">
    <property type="protein sequence ID" value="GAA1194138.1"/>
    <property type="molecule type" value="Genomic_DNA"/>
</dbReference>
<dbReference type="Proteomes" id="UP001500467">
    <property type="component" value="Unassembled WGS sequence"/>
</dbReference>
<reference evidence="1 2" key="1">
    <citation type="journal article" date="2019" name="Int. J. Syst. Evol. Microbiol.">
        <title>The Global Catalogue of Microorganisms (GCM) 10K type strain sequencing project: providing services to taxonomists for standard genome sequencing and annotation.</title>
        <authorList>
            <consortium name="The Broad Institute Genomics Platform"/>
            <consortium name="The Broad Institute Genome Sequencing Center for Infectious Disease"/>
            <person name="Wu L."/>
            <person name="Ma J."/>
        </authorList>
    </citation>
    <scope>NUCLEOTIDE SEQUENCE [LARGE SCALE GENOMIC DNA]</scope>
    <source>
        <strain evidence="1 2">JCM 13022</strain>
    </source>
</reference>
<comment type="caution">
    <text evidence="1">The sequence shown here is derived from an EMBL/GenBank/DDBJ whole genome shotgun (WGS) entry which is preliminary data.</text>
</comment>